<evidence type="ECO:0000256" key="1">
    <source>
        <dbReference type="ARBA" id="ARBA00004903"/>
    </source>
</evidence>
<comment type="pathway">
    <text evidence="1">Cofactor biosynthesis; tetrahydrofolate biosynthesis; 5,6,7,8-tetrahydrofolate from 7,8-dihydrofolate: step 1/1.</text>
</comment>
<dbReference type="Gene3D" id="3.40.430.10">
    <property type="entry name" value="Dihydrofolate Reductase, subunit A"/>
    <property type="match status" value="1"/>
</dbReference>
<evidence type="ECO:0000256" key="4">
    <source>
        <dbReference type="ARBA" id="ARBA00022857"/>
    </source>
</evidence>
<dbReference type="GO" id="GO:0050661">
    <property type="term" value="F:NADP binding"/>
    <property type="evidence" value="ECO:0007669"/>
    <property type="project" value="InterPro"/>
</dbReference>
<keyword evidence="4" id="KW-0521">NADP</keyword>
<dbReference type="EC" id="1.5.1.3" evidence="2"/>
<dbReference type="SUPFAM" id="SSF53597">
    <property type="entry name" value="Dihydrofolate reductase-like"/>
    <property type="match status" value="1"/>
</dbReference>
<sequence length="239" mass="27419">MNNFFTKIHSFVSPLSYSMIMAVDDRGGMGLRNSLPWKEVGVDNKSDMQWFREKTKGKIIIMGYNTWVSIGRKPLPGRYNVIVTKEHHKEVQDDFAKWADSYYKTEKGQREPIHGTVTTGLEDAIKYLETTIGHHHRGGEVMVIGGAKMYESMMPRTSRIYLTTFKGEFEADAFVHLNLDKWDLVYRDALSCLQPKFEIWDGTEEAAKLPDSEFIQISHGHKPAVGWVAETVRSLKEDK</sequence>
<accession>A0AAE7WFG6</accession>
<dbReference type="PRINTS" id="PR00070">
    <property type="entry name" value="DHFR"/>
</dbReference>
<feature type="domain" description="DHFR" evidence="6">
    <location>
        <begin position="16"/>
        <end position="239"/>
    </location>
</feature>
<dbReference type="PANTHER" id="PTHR48069:SF3">
    <property type="entry name" value="DIHYDROFOLATE REDUCTASE"/>
    <property type="match status" value="1"/>
</dbReference>
<dbReference type="KEGG" id="vg:77953321"/>
<evidence type="ECO:0000256" key="3">
    <source>
        <dbReference type="ARBA" id="ARBA00022563"/>
    </source>
</evidence>
<dbReference type="GO" id="GO:0004146">
    <property type="term" value="F:dihydrofolate reductase activity"/>
    <property type="evidence" value="ECO:0007669"/>
    <property type="project" value="UniProtKB-EC"/>
</dbReference>
<keyword evidence="3" id="KW-0554">One-carbon metabolism</keyword>
<dbReference type="InterPro" id="IPR001796">
    <property type="entry name" value="DHFR_dom"/>
</dbReference>
<protein>
    <recommendedName>
        <fullName evidence="2">dihydrofolate reductase</fullName>
        <ecNumber evidence="2">1.5.1.3</ecNumber>
    </recommendedName>
</protein>
<evidence type="ECO:0000256" key="5">
    <source>
        <dbReference type="ARBA" id="ARBA00023002"/>
    </source>
</evidence>
<dbReference type="InterPro" id="IPR024072">
    <property type="entry name" value="DHFR-like_dom_sf"/>
</dbReference>
<evidence type="ECO:0000313" key="8">
    <source>
        <dbReference type="Proteomes" id="UP000828443"/>
    </source>
</evidence>
<dbReference type="GeneID" id="77953321"/>
<proteinExistence type="predicted"/>
<keyword evidence="8" id="KW-1185">Reference proteome</keyword>
<dbReference type="PANTHER" id="PTHR48069">
    <property type="entry name" value="DIHYDROFOLATE REDUCTASE"/>
    <property type="match status" value="1"/>
</dbReference>
<dbReference type="InterPro" id="IPR012259">
    <property type="entry name" value="DHFR"/>
</dbReference>
<dbReference type="Pfam" id="PF00186">
    <property type="entry name" value="DHFR_1"/>
    <property type="match status" value="2"/>
</dbReference>
<keyword evidence="5" id="KW-0560">Oxidoreductase</keyword>
<dbReference type="CDD" id="cd00209">
    <property type="entry name" value="DHFR"/>
    <property type="match status" value="1"/>
</dbReference>
<reference evidence="7" key="1">
    <citation type="journal article" date="2021" name="Viruses">
        <title>Novel Viruses That Lyse Plant and Human Strains of Kosakonia cowanii.</title>
        <authorList>
            <person name="Petrzik K."/>
            <person name="Brazdova S."/>
            <person name="Krawczyk K."/>
        </authorList>
    </citation>
    <scope>NUCLEOTIDE SEQUENCE</scope>
</reference>
<dbReference type="GO" id="GO:0006730">
    <property type="term" value="P:one-carbon metabolic process"/>
    <property type="evidence" value="ECO:0007669"/>
    <property type="project" value="UniProtKB-KW"/>
</dbReference>
<dbReference type="Proteomes" id="UP000828443">
    <property type="component" value="Segment"/>
</dbReference>
<dbReference type="GO" id="GO:0046655">
    <property type="term" value="P:folic acid metabolic process"/>
    <property type="evidence" value="ECO:0007669"/>
    <property type="project" value="TreeGrafter"/>
</dbReference>
<dbReference type="GO" id="GO:0046654">
    <property type="term" value="P:tetrahydrofolate biosynthetic process"/>
    <property type="evidence" value="ECO:0007669"/>
    <property type="project" value="InterPro"/>
</dbReference>
<evidence type="ECO:0000313" key="7">
    <source>
        <dbReference type="EMBL" id="QYN80144.1"/>
    </source>
</evidence>
<dbReference type="GO" id="GO:0046452">
    <property type="term" value="P:dihydrofolate metabolic process"/>
    <property type="evidence" value="ECO:0007669"/>
    <property type="project" value="TreeGrafter"/>
</dbReference>
<dbReference type="EMBL" id="MZ348422">
    <property type="protein sequence ID" value="QYN80144.1"/>
    <property type="molecule type" value="Genomic_DNA"/>
</dbReference>
<evidence type="ECO:0000259" key="6">
    <source>
        <dbReference type="PROSITE" id="PS51330"/>
    </source>
</evidence>
<name>A0AAE7WFG6_9CAUD</name>
<evidence type="ECO:0000256" key="2">
    <source>
        <dbReference type="ARBA" id="ARBA00012856"/>
    </source>
</evidence>
<dbReference type="RefSeq" id="YP_010676956.1">
    <property type="nucleotide sequence ID" value="NC_071015.1"/>
</dbReference>
<dbReference type="PROSITE" id="PS51330">
    <property type="entry name" value="DHFR_2"/>
    <property type="match status" value="1"/>
</dbReference>
<organism evidence="7 8">
    <name type="scientific">Kosakonia phage Kc263</name>
    <dbReference type="NCBI Taxonomy" id="2863194"/>
    <lineage>
        <taxon>Viruses</taxon>
        <taxon>Duplodnaviria</taxon>
        <taxon>Heunggongvirae</taxon>
        <taxon>Uroviricota</taxon>
        <taxon>Caudoviricetes</taxon>
        <taxon>Chimalliviridae</taxon>
        <taxon>Branisovskavirus</taxon>
        <taxon>Branisovskavirus Kc263</taxon>
    </lineage>
</organism>